<dbReference type="Pfam" id="PF00590">
    <property type="entry name" value="TP_methylase"/>
    <property type="match status" value="1"/>
</dbReference>
<keyword evidence="8" id="KW-1185">Reference proteome</keyword>
<evidence type="ECO:0000256" key="5">
    <source>
        <dbReference type="ARBA" id="ARBA00022691"/>
    </source>
</evidence>
<dbReference type="Proteomes" id="UP000730482">
    <property type="component" value="Unassembled WGS sequence"/>
</dbReference>
<reference evidence="7 8" key="1">
    <citation type="submission" date="2020-02" db="EMBL/GenBank/DDBJ databases">
        <title>Acidophilic actinobacteria isolated from forest soil.</title>
        <authorList>
            <person name="Golinska P."/>
        </authorList>
    </citation>
    <scope>NUCLEOTIDE SEQUENCE [LARGE SCALE GENOMIC DNA]</scope>
    <source>
        <strain evidence="7 8">NL8</strain>
    </source>
</reference>
<dbReference type="EC" id="2.1.1.152" evidence="7"/>
<protein>
    <submittedName>
        <fullName evidence="7">Precorrin-6A synthase (Deacetylating)</fullName>
        <ecNumber evidence="7">2.1.1.152</ecNumber>
    </submittedName>
</protein>
<dbReference type="GO" id="GO:0032259">
    <property type="term" value="P:methylation"/>
    <property type="evidence" value="ECO:0007669"/>
    <property type="project" value="UniProtKB-KW"/>
</dbReference>
<dbReference type="SUPFAM" id="SSF53790">
    <property type="entry name" value="Tetrapyrrole methylase"/>
    <property type="match status" value="1"/>
</dbReference>
<keyword evidence="2" id="KW-0169">Cobalamin biosynthesis</keyword>
<keyword evidence="5" id="KW-0949">S-adenosyl-L-methionine</keyword>
<dbReference type="PANTHER" id="PTHR43467">
    <property type="entry name" value="COBALT-PRECORRIN-2 C(20)-METHYLTRANSFERASE"/>
    <property type="match status" value="1"/>
</dbReference>
<dbReference type="GO" id="GO:0043819">
    <property type="term" value="F:precorrin-6A synthase (deacetylating) activity"/>
    <property type="evidence" value="ECO:0007669"/>
    <property type="project" value="UniProtKB-EC"/>
</dbReference>
<dbReference type="InterPro" id="IPR012797">
    <property type="entry name" value="CobF"/>
</dbReference>
<dbReference type="PIRSF" id="PIRSF036525">
    <property type="entry name" value="CobF"/>
    <property type="match status" value="1"/>
</dbReference>
<gene>
    <name evidence="7" type="primary">cobF</name>
    <name evidence="7" type="ORF">KGQ19_17340</name>
</gene>
<accession>A0ABS5KRL1</accession>
<dbReference type="PANTHER" id="PTHR43467:SF1">
    <property type="entry name" value="PRECORRIN-6A SYNTHASE [DEACETYLATING]"/>
    <property type="match status" value="1"/>
</dbReference>
<organism evidence="7 8">
    <name type="scientific">Catenulispora pinistramenti</name>
    <dbReference type="NCBI Taxonomy" id="2705254"/>
    <lineage>
        <taxon>Bacteria</taxon>
        <taxon>Bacillati</taxon>
        <taxon>Actinomycetota</taxon>
        <taxon>Actinomycetes</taxon>
        <taxon>Catenulisporales</taxon>
        <taxon>Catenulisporaceae</taxon>
        <taxon>Catenulispora</taxon>
    </lineage>
</organism>
<dbReference type="CDD" id="cd11643">
    <property type="entry name" value="Precorrin-6A-synthase"/>
    <property type="match status" value="1"/>
</dbReference>
<feature type="domain" description="Tetrapyrrole methylase" evidence="6">
    <location>
        <begin position="4"/>
        <end position="224"/>
    </location>
</feature>
<sequence length="256" mass="28653">MRQILVIGLGAGDPDYVTMQAVDALNAAEVFFVVDKGEDKSSLLELREQICDRYIRDDGYRLVTIPEPPRDRRAAAYVGAVDDWHERRAELFEAAILHHLPEDGCGAFLVWGDPALYDSTLRIIDHILARGAVDFDYRVIPGITAVQALAARHRLPLNRIGEPVHITTGRRLAAGLPEDLDSAVVMLDAGFAAADLNDPDLHVYWGAYLGTPNEVLRSGPLPEVADEIAATKRELRERHGWIMDTYLVRRERRERP</sequence>
<dbReference type="EMBL" id="JAAFYZ010000053">
    <property type="protein sequence ID" value="MBS2548635.1"/>
    <property type="molecule type" value="Genomic_DNA"/>
</dbReference>
<comment type="pathway">
    <text evidence="1">Cofactor biosynthesis; adenosylcobalamin biosynthesis.</text>
</comment>
<evidence type="ECO:0000256" key="4">
    <source>
        <dbReference type="ARBA" id="ARBA00022679"/>
    </source>
</evidence>
<evidence type="ECO:0000256" key="2">
    <source>
        <dbReference type="ARBA" id="ARBA00022573"/>
    </source>
</evidence>
<keyword evidence="4 7" id="KW-0808">Transferase</keyword>
<dbReference type="InterPro" id="IPR014776">
    <property type="entry name" value="4pyrrole_Mease_sub2"/>
</dbReference>
<dbReference type="Gene3D" id="3.30.950.10">
    <property type="entry name" value="Methyltransferase, Cobalt-precorrin-4 Transmethylase, Domain 2"/>
    <property type="match status" value="1"/>
</dbReference>
<dbReference type="InterPro" id="IPR014777">
    <property type="entry name" value="4pyrrole_Mease_sub1"/>
</dbReference>
<proteinExistence type="predicted"/>
<dbReference type="InterPro" id="IPR000878">
    <property type="entry name" value="4pyrrol_Mease"/>
</dbReference>
<evidence type="ECO:0000256" key="3">
    <source>
        <dbReference type="ARBA" id="ARBA00022603"/>
    </source>
</evidence>
<dbReference type="NCBIfam" id="TIGR02434">
    <property type="entry name" value="CobF"/>
    <property type="match status" value="1"/>
</dbReference>
<name>A0ABS5KRL1_9ACTN</name>
<evidence type="ECO:0000256" key="1">
    <source>
        <dbReference type="ARBA" id="ARBA00004953"/>
    </source>
</evidence>
<dbReference type="InterPro" id="IPR035996">
    <property type="entry name" value="4pyrrol_Methylase_sf"/>
</dbReference>
<dbReference type="Gene3D" id="3.40.1010.10">
    <property type="entry name" value="Cobalt-precorrin-4 Transmethylase, Domain 1"/>
    <property type="match status" value="1"/>
</dbReference>
<evidence type="ECO:0000313" key="8">
    <source>
        <dbReference type="Proteomes" id="UP000730482"/>
    </source>
</evidence>
<evidence type="ECO:0000313" key="7">
    <source>
        <dbReference type="EMBL" id="MBS2548635.1"/>
    </source>
</evidence>
<dbReference type="RefSeq" id="WP_212010216.1">
    <property type="nucleotide sequence ID" value="NZ_JAAFYZ010000053.1"/>
</dbReference>
<comment type="caution">
    <text evidence="7">The sequence shown here is derived from an EMBL/GenBank/DDBJ whole genome shotgun (WGS) entry which is preliminary data.</text>
</comment>
<evidence type="ECO:0000259" key="6">
    <source>
        <dbReference type="Pfam" id="PF00590"/>
    </source>
</evidence>
<keyword evidence="3 7" id="KW-0489">Methyltransferase</keyword>